<dbReference type="KEGG" id="mbd:MEBOL_000263"/>
<dbReference type="Proteomes" id="UP000217289">
    <property type="component" value="Chromosome"/>
</dbReference>
<name>A0A286NUX8_9BACT</name>
<dbReference type="RefSeq" id="WP_095975721.1">
    <property type="nucleotide sequence ID" value="NZ_CP022163.1"/>
</dbReference>
<keyword evidence="1" id="KW-0449">Lipoprotein</keyword>
<dbReference type="AlphaFoldDB" id="A0A286NUX8"/>
<protein>
    <submittedName>
        <fullName evidence="1">Lipoprotein</fullName>
    </submittedName>
</protein>
<reference evidence="1 2" key="1">
    <citation type="submission" date="2017-06" db="EMBL/GenBank/DDBJ databases">
        <authorList>
            <person name="Kim H.J."/>
            <person name="Triplett B.A."/>
        </authorList>
    </citation>
    <scope>NUCLEOTIDE SEQUENCE [LARGE SCALE GENOMIC DNA]</scope>
    <source>
        <strain evidence="1 2">DSM 14713</strain>
    </source>
</reference>
<dbReference type="OrthoDB" id="5497161at2"/>
<dbReference type="EMBL" id="CP022163">
    <property type="protein sequence ID" value="ATB26829.1"/>
    <property type="molecule type" value="Genomic_DNA"/>
</dbReference>
<evidence type="ECO:0000313" key="2">
    <source>
        <dbReference type="Proteomes" id="UP000217289"/>
    </source>
</evidence>
<dbReference type="PROSITE" id="PS51257">
    <property type="entry name" value="PROKAR_LIPOPROTEIN"/>
    <property type="match status" value="1"/>
</dbReference>
<proteinExistence type="predicted"/>
<gene>
    <name evidence="1" type="ORF">MEBOL_000263</name>
</gene>
<sequence length="274" mass="28899">MRASLLVVCGLALGGCAWEPGQGFAVVEPTVRASYEPVFGREAGDGYQRLSSDYQLRVDEAALRLSGIELMSAGSGGGSFDPANPPAGYSLCHGGHCHRSDGALIPYEQVAAEVGGGTGASAVVTLTTGEPWNLLTPETRAVGCEPGCALPQTQVSQGRWNVQSLHLTGWVRDARTPARFTGERRFEVDLPARAGNEPLTVLSGALDLPSDRKTPPQAKLDLDLVLTAALFDAVDFGALEYEQGVLRLSDTARTALVERLAKVSPRAEVSRGTP</sequence>
<accession>A0A286NUX8</accession>
<evidence type="ECO:0000313" key="1">
    <source>
        <dbReference type="EMBL" id="ATB26829.1"/>
    </source>
</evidence>
<keyword evidence="2" id="KW-1185">Reference proteome</keyword>
<organism evidence="1 2">
    <name type="scientific">Melittangium boletus DSM 14713</name>
    <dbReference type="NCBI Taxonomy" id="1294270"/>
    <lineage>
        <taxon>Bacteria</taxon>
        <taxon>Pseudomonadati</taxon>
        <taxon>Myxococcota</taxon>
        <taxon>Myxococcia</taxon>
        <taxon>Myxococcales</taxon>
        <taxon>Cystobacterineae</taxon>
        <taxon>Archangiaceae</taxon>
        <taxon>Melittangium</taxon>
    </lineage>
</organism>